<dbReference type="InterPro" id="IPR001962">
    <property type="entry name" value="Asn_synthase"/>
</dbReference>
<dbReference type="InterPro" id="IPR014729">
    <property type="entry name" value="Rossmann-like_a/b/a_fold"/>
</dbReference>
<proteinExistence type="inferred from homology"/>
<evidence type="ECO:0000256" key="4">
    <source>
        <dbReference type="ARBA" id="ARBA00022741"/>
    </source>
</evidence>
<evidence type="ECO:0000313" key="10">
    <source>
        <dbReference type="Proteomes" id="UP000033497"/>
    </source>
</evidence>
<keyword evidence="6" id="KW-0315">Glutamine amidotransferase</keyword>
<dbReference type="CDD" id="cd00712">
    <property type="entry name" value="AsnB"/>
    <property type="match status" value="1"/>
</dbReference>
<dbReference type="RefSeq" id="WP_045080580.1">
    <property type="nucleotide sequence ID" value="NZ_JSVU01000005.1"/>
</dbReference>
<dbReference type="Gene3D" id="3.60.20.10">
    <property type="entry name" value="Glutamine Phosphoribosylpyrophosphate, subunit 1, domain 1"/>
    <property type="match status" value="1"/>
</dbReference>
<dbReference type="EMBL" id="JSVU01000005">
    <property type="protein sequence ID" value="KJJ38201.1"/>
    <property type="molecule type" value="Genomic_DNA"/>
</dbReference>
<dbReference type="InterPro" id="IPR033738">
    <property type="entry name" value="AsnB_N"/>
</dbReference>
<dbReference type="EC" id="6.3.5.4" evidence="3"/>
<keyword evidence="5" id="KW-0067">ATP-binding</keyword>
<evidence type="ECO:0000256" key="3">
    <source>
        <dbReference type="ARBA" id="ARBA00012737"/>
    </source>
</evidence>
<keyword evidence="10" id="KW-1185">Reference proteome</keyword>
<dbReference type="InterPro" id="IPR051786">
    <property type="entry name" value="ASN_synthetase/amidase"/>
</dbReference>
<keyword evidence="4" id="KW-0547">Nucleotide-binding</keyword>
<comment type="catalytic activity">
    <reaction evidence="7">
        <text>L-aspartate + L-glutamine + ATP + H2O = L-asparagine + L-glutamate + AMP + diphosphate + H(+)</text>
        <dbReference type="Rhea" id="RHEA:12228"/>
        <dbReference type="ChEBI" id="CHEBI:15377"/>
        <dbReference type="ChEBI" id="CHEBI:15378"/>
        <dbReference type="ChEBI" id="CHEBI:29985"/>
        <dbReference type="ChEBI" id="CHEBI:29991"/>
        <dbReference type="ChEBI" id="CHEBI:30616"/>
        <dbReference type="ChEBI" id="CHEBI:33019"/>
        <dbReference type="ChEBI" id="CHEBI:58048"/>
        <dbReference type="ChEBI" id="CHEBI:58359"/>
        <dbReference type="ChEBI" id="CHEBI:456215"/>
        <dbReference type="EC" id="6.3.5.4"/>
    </reaction>
</comment>
<dbReference type="Pfam" id="PF00733">
    <property type="entry name" value="Asn_synthase"/>
    <property type="match status" value="1"/>
</dbReference>
<evidence type="ECO:0000256" key="7">
    <source>
        <dbReference type="ARBA" id="ARBA00048741"/>
    </source>
</evidence>
<dbReference type="SUPFAM" id="SSF52402">
    <property type="entry name" value="Adenine nucleotide alpha hydrolases-like"/>
    <property type="match status" value="1"/>
</dbReference>
<dbReference type="PANTHER" id="PTHR43284:SF1">
    <property type="entry name" value="ASPARAGINE SYNTHETASE"/>
    <property type="match status" value="1"/>
</dbReference>
<evidence type="ECO:0000256" key="1">
    <source>
        <dbReference type="ARBA" id="ARBA00005187"/>
    </source>
</evidence>
<gene>
    <name evidence="9" type="ORF">MB09_09010</name>
</gene>
<comment type="pathway">
    <text evidence="1">Amino-acid biosynthesis; L-asparagine biosynthesis; L-asparagine from L-aspartate (L-Gln route): step 1/1.</text>
</comment>
<dbReference type="InterPro" id="IPR017932">
    <property type="entry name" value="GATase_2_dom"/>
</dbReference>
<evidence type="ECO:0000256" key="6">
    <source>
        <dbReference type="ARBA" id="ARBA00022962"/>
    </source>
</evidence>
<evidence type="ECO:0000256" key="5">
    <source>
        <dbReference type="ARBA" id="ARBA00022840"/>
    </source>
</evidence>
<comment type="similarity">
    <text evidence="2">Belongs to the asparagine synthetase family.</text>
</comment>
<protein>
    <recommendedName>
        <fullName evidence="3">asparagine synthase (glutamine-hydrolyzing)</fullName>
        <ecNumber evidence="3">6.3.5.4</ecNumber>
    </recommendedName>
</protein>
<sequence>MCGLLGEYSFVNNLSDSESFANLLSLSKHRGPDSTKIETGEKYRLGFNRLALLDLSSAGEQPKKSPSERYHLVYNGEVYNYRELIVKYDLQNLESTSDTEVILHLLDSIGVVKTMQQLNGMFAIVIVDIETYTLYLTRDFAGIKPLFYGINDIGVVFASQFDQVFKHSWFTENLKLRPKIVREYFAFGYMQAPNTLYENIFQINPGELLKITNDGKIIKENILHFPKESLLNTHYDLSKCRKALQKSVKLQLNCDRPLASFLSGGVDSTLITAYAKETKDDIEGFTLKVNDEKLNESEFAKSYAQHLNLNHTNVEIDENELVSIVEEHFEAFSEPFGDYSSIPTYMVTKKAAQYHTAMLSGDGGDELFWGYPRMYDVLKKAWWFKLPLFLRKNLVKVTNKFGITNTFAPFTKSLEQFCMDKHIKLPSEILDSLFKTGYSVEMSSNLYRLDKKYNKRQLQQFLRWNEFYGHMQRILIKVDRTSMKNSLEVRIPFLDKEVIEESWKTYFPLDNLKDLKRPLKSQVQHLIPQNLIMQKKKGFSVPIVLWLRNQLKPDLIKTVLNSNLYGNEHFDQIKLKEYVQAFLEEKHNNGWGVWHIYAWQKWANKCVLNKKNI</sequence>
<accession>A0ABR5DHJ8</accession>
<dbReference type="PROSITE" id="PS51278">
    <property type="entry name" value="GATASE_TYPE_2"/>
    <property type="match status" value="1"/>
</dbReference>
<dbReference type="InterPro" id="IPR006426">
    <property type="entry name" value="Asn_synth_AEB"/>
</dbReference>
<organism evidence="9 10">
    <name type="scientific">Aequorivita vladivostokensis</name>
    <dbReference type="NCBI Taxonomy" id="171194"/>
    <lineage>
        <taxon>Bacteria</taxon>
        <taxon>Pseudomonadati</taxon>
        <taxon>Bacteroidota</taxon>
        <taxon>Flavobacteriia</taxon>
        <taxon>Flavobacteriales</taxon>
        <taxon>Flavobacteriaceae</taxon>
        <taxon>Aequorivita</taxon>
    </lineage>
</organism>
<evidence type="ECO:0000313" key="9">
    <source>
        <dbReference type="EMBL" id="KJJ38201.1"/>
    </source>
</evidence>
<dbReference type="CDD" id="cd01991">
    <property type="entry name" value="Asn_synthase_B_C"/>
    <property type="match status" value="1"/>
</dbReference>
<name>A0ABR5DHJ8_9FLAO</name>
<dbReference type="PIRSF" id="PIRSF001589">
    <property type="entry name" value="Asn_synthetase_glu-h"/>
    <property type="match status" value="1"/>
</dbReference>
<reference evidence="9 10" key="1">
    <citation type="submission" date="2014-10" db="EMBL/GenBank/DDBJ databases">
        <title>Genome sequencing of Vitellibacter vladivostokensis KMM 3516.</title>
        <authorList>
            <person name="Thevarajoo S."/>
            <person name="Selvaratnam C."/>
            <person name="Goh K.M."/>
            <person name="Chong C.S."/>
        </authorList>
    </citation>
    <scope>NUCLEOTIDE SEQUENCE [LARGE SCALE GENOMIC DNA]</scope>
    <source>
        <strain evidence="9 10">KMM 3516</strain>
    </source>
</reference>
<dbReference type="InterPro" id="IPR029055">
    <property type="entry name" value="Ntn_hydrolases_N"/>
</dbReference>
<dbReference type="Proteomes" id="UP000033497">
    <property type="component" value="Unassembled WGS sequence"/>
</dbReference>
<dbReference type="PANTHER" id="PTHR43284">
    <property type="entry name" value="ASPARAGINE SYNTHETASE (GLUTAMINE-HYDROLYZING)"/>
    <property type="match status" value="1"/>
</dbReference>
<feature type="domain" description="Glutamine amidotransferase type-2" evidence="8">
    <location>
        <begin position="2"/>
        <end position="214"/>
    </location>
</feature>
<dbReference type="SUPFAM" id="SSF56235">
    <property type="entry name" value="N-terminal nucleophile aminohydrolases (Ntn hydrolases)"/>
    <property type="match status" value="1"/>
</dbReference>
<comment type="caution">
    <text evidence="9">The sequence shown here is derived from an EMBL/GenBank/DDBJ whole genome shotgun (WGS) entry which is preliminary data.</text>
</comment>
<dbReference type="Gene3D" id="3.40.50.620">
    <property type="entry name" value="HUPs"/>
    <property type="match status" value="1"/>
</dbReference>
<evidence type="ECO:0000256" key="2">
    <source>
        <dbReference type="ARBA" id="ARBA00005752"/>
    </source>
</evidence>
<evidence type="ECO:0000259" key="8">
    <source>
        <dbReference type="PROSITE" id="PS51278"/>
    </source>
</evidence>
<dbReference type="Pfam" id="PF13537">
    <property type="entry name" value="GATase_7"/>
    <property type="match status" value="1"/>
</dbReference>
<dbReference type="NCBIfam" id="TIGR01536">
    <property type="entry name" value="asn_synth_AEB"/>
    <property type="match status" value="1"/>
</dbReference>